<dbReference type="GO" id="GO:0005524">
    <property type="term" value="F:ATP binding"/>
    <property type="evidence" value="ECO:0007669"/>
    <property type="project" value="UniProtKB-KW"/>
</dbReference>
<evidence type="ECO:0000256" key="11">
    <source>
        <dbReference type="ARBA" id="ARBA00022975"/>
    </source>
</evidence>
<keyword evidence="9" id="KW-0418">Kinase</keyword>
<dbReference type="UniPathway" id="UPA00159">
    <property type="reaction ID" value="UER00275"/>
</dbReference>
<evidence type="ECO:0000256" key="1">
    <source>
        <dbReference type="ARBA" id="ARBA00004496"/>
    </source>
</evidence>
<evidence type="ECO:0000256" key="2">
    <source>
        <dbReference type="ARBA" id="ARBA00004791"/>
    </source>
</evidence>
<dbReference type="EMBL" id="CAFBMO010000016">
    <property type="protein sequence ID" value="CAB4902907.1"/>
    <property type="molecule type" value="Genomic_DNA"/>
</dbReference>
<evidence type="ECO:0000256" key="12">
    <source>
        <dbReference type="ARBA" id="ARBA00032092"/>
    </source>
</evidence>
<reference evidence="18" key="1">
    <citation type="submission" date="2020-05" db="EMBL/GenBank/DDBJ databases">
        <authorList>
            <person name="Chiriac C."/>
            <person name="Salcher M."/>
            <person name="Ghai R."/>
            <person name="Kavagutti S V."/>
        </authorList>
    </citation>
    <scope>NUCLEOTIDE SEQUENCE</scope>
</reference>
<comment type="similarity">
    <text evidence="3">Belongs to the UMP kinase family.</text>
</comment>
<evidence type="ECO:0000256" key="6">
    <source>
        <dbReference type="ARBA" id="ARBA00022490"/>
    </source>
</evidence>
<keyword evidence="10" id="KW-0067">ATP-binding</keyword>
<gene>
    <name evidence="16" type="ORF">UFOPK1908_00086</name>
    <name evidence="17" type="ORF">UFOPK2282_00583</name>
    <name evidence="18" type="ORF">UFOPK3576_00573</name>
</gene>
<dbReference type="NCBIfam" id="TIGR02075">
    <property type="entry name" value="pyrH_bact"/>
    <property type="match status" value="1"/>
</dbReference>
<evidence type="ECO:0000259" key="15">
    <source>
        <dbReference type="Pfam" id="PF00696"/>
    </source>
</evidence>
<dbReference type="InterPro" id="IPR015963">
    <property type="entry name" value="Uridylate_kinase_bac"/>
</dbReference>
<organism evidence="18">
    <name type="scientific">freshwater metagenome</name>
    <dbReference type="NCBI Taxonomy" id="449393"/>
    <lineage>
        <taxon>unclassified sequences</taxon>
        <taxon>metagenomes</taxon>
        <taxon>ecological metagenomes</taxon>
    </lineage>
</organism>
<sequence length="262" mass="27605">MAQSSSSGAVQPSLDGTISTWPSVPEGGWSRVLLKLSGEAFAGGGGLGVDPDVVASIARQIADVVNGGTEVAVVIGGGNYFRGAQLSERGMDRARADYMGMLGTVMNCLALQDFCEKAGIETRVQTAITMGQVAEPYIPRKAMRHLSKGRVVIFGAGLGQPYFSTDTTAAQRALEVGAEVVLMAKGVDGVYDDDPRTNANAKRYDRLTHDDVLTQNLKVADATAISLCRDNDLPLVVFNLLVEGNIARAVRGETIGTLVSTQ</sequence>
<evidence type="ECO:0000256" key="5">
    <source>
        <dbReference type="ARBA" id="ARBA00016403"/>
    </source>
</evidence>
<dbReference type="PANTHER" id="PTHR42833">
    <property type="entry name" value="URIDYLATE KINASE"/>
    <property type="match status" value="1"/>
</dbReference>
<proteinExistence type="inferred from homology"/>
<comment type="catalytic activity">
    <reaction evidence="13">
        <text>UMP + ATP = UDP + ADP</text>
        <dbReference type="Rhea" id="RHEA:24400"/>
        <dbReference type="ChEBI" id="CHEBI:30616"/>
        <dbReference type="ChEBI" id="CHEBI:57865"/>
        <dbReference type="ChEBI" id="CHEBI:58223"/>
        <dbReference type="ChEBI" id="CHEBI:456216"/>
        <dbReference type="EC" id="2.7.4.22"/>
    </reaction>
</comment>
<keyword evidence="6" id="KW-0963">Cytoplasm</keyword>
<evidence type="ECO:0000256" key="10">
    <source>
        <dbReference type="ARBA" id="ARBA00022840"/>
    </source>
</evidence>
<keyword evidence="8" id="KW-0547">Nucleotide-binding</keyword>
<comment type="subcellular location">
    <subcellularLocation>
        <location evidence="1">Cytoplasm</location>
    </subcellularLocation>
</comment>
<dbReference type="HAMAP" id="MF_01220_B">
    <property type="entry name" value="PyrH_B"/>
    <property type="match status" value="1"/>
</dbReference>
<feature type="region of interest" description="Disordered" evidence="14">
    <location>
        <begin position="1"/>
        <end position="22"/>
    </location>
</feature>
<dbReference type="Pfam" id="PF00696">
    <property type="entry name" value="AA_kinase"/>
    <property type="match status" value="1"/>
</dbReference>
<evidence type="ECO:0000256" key="7">
    <source>
        <dbReference type="ARBA" id="ARBA00022679"/>
    </source>
</evidence>
<evidence type="ECO:0000256" key="9">
    <source>
        <dbReference type="ARBA" id="ARBA00022777"/>
    </source>
</evidence>
<evidence type="ECO:0000256" key="3">
    <source>
        <dbReference type="ARBA" id="ARBA00007614"/>
    </source>
</evidence>
<dbReference type="EMBL" id="CAEZWR010000052">
    <property type="protein sequence ID" value="CAB4661640.1"/>
    <property type="molecule type" value="Genomic_DNA"/>
</dbReference>
<keyword evidence="7" id="KW-0808">Transferase</keyword>
<name>A0A6J7G4Q8_9ZZZZ</name>
<dbReference type="FunFam" id="3.40.1160.10:FF:000001">
    <property type="entry name" value="Uridylate kinase"/>
    <property type="match status" value="1"/>
</dbReference>
<dbReference type="PIRSF" id="PIRSF005650">
    <property type="entry name" value="Uridylate_kin"/>
    <property type="match status" value="1"/>
</dbReference>
<dbReference type="GO" id="GO:0033862">
    <property type="term" value="F:UMP kinase activity"/>
    <property type="evidence" value="ECO:0007669"/>
    <property type="project" value="UniProtKB-EC"/>
</dbReference>
<evidence type="ECO:0000313" key="16">
    <source>
        <dbReference type="EMBL" id="CAB4611701.1"/>
    </source>
</evidence>
<evidence type="ECO:0000256" key="13">
    <source>
        <dbReference type="ARBA" id="ARBA00047767"/>
    </source>
</evidence>
<dbReference type="EMBL" id="CAEZVB010000001">
    <property type="protein sequence ID" value="CAB4611701.1"/>
    <property type="molecule type" value="Genomic_DNA"/>
</dbReference>
<evidence type="ECO:0000313" key="18">
    <source>
        <dbReference type="EMBL" id="CAB4902907.1"/>
    </source>
</evidence>
<dbReference type="SUPFAM" id="SSF53633">
    <property type="entry name" value="Carbamate kinase-like"/>
    <property type="match status" value="1"/>
</dbReference>
<evidence type="ECO:0000256" key="8">
    <source>
        <dbReference type="ARBA" id="ARBA00022741"/>
    </source>
</evidence>
<accession>A0A6J7G4Q8</accession>
<dbReference type="Gene3D" id="3.40.1160.10">
    <property type="entry name" value="Acetylglutamate kinase-like"/>
    <property type="match status" value="1"/>
</dbReference>
<evidence type="ECO:0000256" key="4">
    <source>
        <dbReference type="ARBA" id="ARBA00012899"/>
    </source>
</evidence>
<evidence type="ECO:0000313" key="17">
    <source>
        <dbReference type="EMBL" id="CAB4661640.1"/>
    </source>
</evidence>
<dbReference type="EC" id="2.7.4.22" evidence="4"/>
<comment type="pathway">
    <text evidence="2">Pyrimidine metabolism; CTP biosynthesis via de novo pathway; UDP from UMP (UMPK route): step 1/1.</text>
</comment>
<feature type="domain" description="Aspartate/glutamate/uridylate kinase" evidence="15">
    <location>
        <begin position="31"/>
        <end position="239"/>
    </location>
</feature>
<dbReference type="InterPro" id="IPR001048">
    <property type="entry name" value="Asp/Glu/Uridylate_kinase"/>
</dbReference>
<dbReference type="InterPro" id="IPR036393">
    <property type="entry name" value="AceGlu_kinase-like_sf"/>
</dbReference>
<dbReference type="PANTHER" id="PTHR42833:SF4">
    <property type="entry name" value="URIDYLATE KINASE PUMPKIN, CHLOROPLASTIC"/>
    <property type="match status" value="1"/>
</dbReference>
<keyword evidence="11" id="KW-0665">Pyrimidine biosynthesis</keyword>
<dbReference type="GO" id="GO:0005737">
    <property type="term" value="C:cytoplasm"/>
    <property type="evidence" value="ECO:0007669"/>
    <property type="project" value="UniProtKB-SubCell"/>
</dbReference>
<dbReference type="CDD" id="cd04254">
    <property type="entry name" value="AAK_UMPK-PyrH-Ec"/>
    <property type="match status" value="1"/>
</dbReference>
<dbReference type="AlphaFoldDB" id="A0A6J7G4Q8"/>
<dbReference type="InterPro" id="IPR011817">
    <property type="entry name" value="Uridylate_kinase"/>
</dbReference>
<evidence type="ECO:0000256" key="14">
    <source>
        <dbReference type="SAM" id="MobiDB-lite"/>
    </source>
</evidence>
<dbReference type="GO" id="GO:0006225">
    <property type="term" value="P:UDP biosynthetic process"/>
    <property type="evidence" value="ECO:0007669"/>
    <property type="project" value="TreeGrafter"/>
</dbReference>
<protein>
    <recommendedName>
        <fullName evidence="5">Uridylate kinase</fullName>
        <ecNumber evidence="4">2.7.4.22</ecNumber>
    </recommendedName>
    <alternativeName>
        <fullName evidence="12">Uridine monophosphate kinase</fullName>
    </alternativeName>
</protein>
<dbReference type="GO" id="GO:0044210">
    <property type="term" value="P:'de novo' CTP biosynthetic process"/>
    <property type="evidence" value="ECO:0007669"/>
    <property type="project" value="UniProtKB-UniPathway"/>
</dbReference>